<dbReference type="Gene3D" id="1.10.10.60">
    <property type="entry name" value="Homeodomain-like"/>
    <property type="match status" value="1"/>
</dbReference>
<protein>
    <submittedName>
        <fullName evidence="5">Helix-turn-helix domain-containing protein</fullName>
    </submittedName>
</protein>
<evidence type="ECO:0000256" key="3">
    <source>
        <dbReference type="ARBA" id="ARBA00023163"/>
    </source>
</evidence>
<reference evidence="5 6" key="1">
    <citation type="submission" date="2019-08" db="EMBL/GenBank/DDBJ databases">
        <title>Isolation and enrichment of carboxydotrophic bacteria from anaerobic sludge for the production of bio-based chemicals from syngas.</title>
        <authorList>
            <person name="Antares A.L."/>
            <person name="Moreira J."/>
            <person name="Diender M."/>
            <person name="Parshina S.N."/>
            <person name="Stams A.J.M."/>
            <person name="Alves M."/>
            <person name="Alves J.I."/>
            <person name="Sousa D.Z."/>
        </authorList>
    </citation>
    <scope>NUCLEOTIDE SEQUENCE [LARGE SCALE GENOMIC DNA]</scope>
    <source>
        <strain evidence="5 6">JM</strain>
    </source>
</reference>
<dbReference type="GO" id="GO:0003700">
    <property type="term" value="F:DNA-binding transcription factor activity"/>
    <property type="evidence" value="ECO:0007669"/>
    <property type="project" value="InterPro"/>
</dbReference>
<dbReference type="InterPro" id="IPR009057">
    <property type="entry name" value="Homeodomain-like_sf"/>
</dbReference>
<dbReference type="InterPro" id="IPR018060">
    <property type="entry name" value="HTH_AraC"/>
</dbReference>
<evidence type="ECO:0000256" key="2">
    <source>
        <dbReference type="ARBA" id="ARBA00023125"/>
    </source>
</evidence>
<feature type="domain" description="HTH araC/xylS-type" evidence="4">
    <location>
        <begin position="199"/>
        <end position="297"/>
    </location>
</feature>
<organism evidence="5 6">
    <name type="scientific">Acetobacterium wieringae</name>
    <dbReference type="NCBI Taxonomy" id="52694"/>
    <lineage>
        <taxon>Bacteria</taxon>
        <taxon>Bacillati</taxon>
        <taxon>Bacillota</taxon>
        <taxon>Clostridia</taxon>
        <taxon>Eubacteriales</taxon>
        <taxon>Eubacteriaceae</taxon>
        <taxon>Acetobacterium</taxon>
    </lineage>
</organism>
<keyword evidence="1" id="KW-0805">Transcription regulation</keyword>
<gene>
    <name evidence="5" type="ORF">FXB42_02330</name>
</gene>
<evidence type="ECO:0000313" key="6">
    <source>
        <dbReference type="Proteomes" id="UP000322619"/>
    </source>
</evidence>
<dbReference type="PROSITE" id="PS00041">
    <property type="entry name" value="HTH_ARAC_FAMILY_1"/>
    <property type="match status" value="1"/>
</dbReference>
<keyword evidence="3" id="KW-0804">Transcription</keyword>
<accession>A0A5D0WWV2</accession>
<dbReference type="InterPro" id="IPR018062">
    <property type="entry name" value="HTH_AraC-typ_CS"/>
</dbReference>
<keyword evidence="2" id="KW-0238">DNA-binding</keyword>
<dbReference type="GO" id="GO:0043565">
    <property type="term" value="F:sequence-specific DNA binding"/>
    <property type="evidence" value="ECO:0007669"/>
    <property type="project" value="InterPro"/>
</dbReference>
<dbReference type="EMBL" id="VSLA01000002">
    <property type="protein sequence ID" value="TYC88466.1"/>
    <property type="molecule type" value="Genomic_DNA"/>
</dbReference>
<comment type="caution">
    <text evidence="5">The sequence shown here is derived from an EMBL/GenBank/DDBJ whole genome shotgun (WGS) entry which is preliminary data.</text>
</comment>
<dbReference type="SMART" id="SM00342">
    <property type="entry name" value="HTH_ARAC"/>
    <property type="match status" value="1"/>
</dbReference>
<dbReference type="Pfam" id="PF12833">
    <property type="entry name" value="HTH_18"/>
    <property type="match status" value="1"/>
</dbReference>
<proteinExistence type="predicted"/>
<name>A0A5D0WWV2_9FIRM</name>
<dbReference type="RefSeq" id="WP_148636514.1">
    <property type="nucleotide sequence ID" value="NZ_VSLA01000002.1"/>
</dbReference>
<dbReference type="PRINTS" id="PR00032">
    <property type="entry name" value="HTHARAC"/>
</dbReference>
<dbReference type="PANTHER" id="PTHR43280:SF28">
    <property type="entry name" value="HTH-TYPE TRANSCRIPTIONAL ACTIVATOR RHAS"/>
    <property type="match status" value="1"/>
</dbReference>
<dbReference type="Proteomes" id="UP000322619">
    <property type="component" value="Unassembled WGS sequence"/>
</dbReference>
<dbReference type="SUPFAM" id="SSF46689">
    <property type="entry name" value="Homeodomain-like"/>
    <property type="match status" value="2"/>
</dbReference>
<dbReference type="AlphaFoldDB" id="A0A5D0WWV2"/>
<dbReference type="InterPro" id="IPR020449">
    <property type="entry name" value="Tscrpt_reg_AraC-type_HTH"/>
</dbReference>
<dbReference type="PROSITE" id="PS01124">
    <property type="entry name" value="HTH_ARAC_FAMILY_2"/>
    <property type="match status" value="1"/>
</dbReference>
<sequence>MTAIERNLTAQQLEKIQALVGTISEDDLKYVDTYISDYLGIFIPSVGFCQYAIRVGHTHPSYSFVVFFTAEQQFLKTTIALSDDQYLGACLSPGLPHEEEETDQFTRYAALFIDRNYFELRCRHYLAAAPTPVYFWQQFAVSPETMTDIKRFIDAGDRPTRYSLPYRNALAELITQGLLQWLFPGDSGASLLSPKMDVVAIIDYMEDHFGDKLTVPLLARKMRLSASQFNRRFKQETGSSPMDFFLELRLKKARKLLRSSTKTITEIAQDCGFASASHFSTAFKKHTSLSPSDYQQLYQRAT</sequence>
<evidence type="ECO:0000256" key="1">
    <source>
        <dbReference type="ARBA" id="ARBA00023015"/>
    </source>
</evidence>
<dbReference type="PANTHER" id="PTHR43280">
    <property type="entry name" value="ARAC-FAMILY TRANSCRIPTIONAL REGULATOR"/>
    <property type="match status" value="1"/>
</dbReference>
<evidence type="ECO:0000313" key="5">
    <source>
        <dbReference type="EMBL" id="TYC88466.1"/>
    </source>
</evidence>
<evidence type="ECO:0000259" key="4">
    <source>
        <dbReference type="PROSITE" id="PS01124"/>
    </source>
</evidence>